<feature type="transmembrane region" description="Helical" evidence="2">
    <location>
        <begin position="215"/>
        <end position="236"/>
    </location>
</feature>
<feature type="transmembrane region" description="Helical" evidence="2">
    <location>
        <begin position="110"/>
        <end position="128"/>
    </location>
</feature>
<keyword evidence="2" id="KW-0812">Transmembrane</keyword>
<dbReference type="PANTHER" id="PTHR42109:SF2">
    <property type="entry name" value="INTEGRAL MEMBRANE PROTEIN"/>
    <property type="match status" value="1"/>
</dbReference>
<dbReference type="EMBL" id="NCSJ02000312">
    <property type="protein sequence ID" value="RFU25705.1"/>
    <property type="molecule type" value="Genomic_DNA"/>
</dbReference>
<proteinExistence type="predicted"/>
<sequence>MKFNSQGGISILELLIYFPALIVAVIVCRRHGFGRSSGFIFTLILCLVRIVGACCQLATYQSETKGLIEAVLILDSIGISPLLLATLGLLSRCADSTATSSSGLFHAIQFRLIQLVITIGLILSIVGATSSVSPTGVYQPQATTKVGVVLYVVAFVALVLIAAVISAKLSTSPGDDRKFSYAVVLALPFILVRLIYSLISVFAHNSHFNLLTGSVIIHVFMAVLEEMAVVVIYLVVGWMTDALAPTARGPIASRPWKGSLAGRGSSQGGNGRRKRQGPIHALVGAGIAAVQQRKEEQSV</sequence>
<feature type="non-terminal residue" evidence="4">
    <location>
        <position position="1"/>
    </location>
</feature>
<dbReference type="OMA" id="AGREWKM"/>
<gene>
    <name evidence="4" type="ORF">B7463_g10635</name>
</gene>
<feature type="region of interest" description="Disordered" evidence="1">
    <location>
        <begin position="255"/>
        <end position="276"/>
    </location>
</feature>
<dbReference type="PANTHER" id="PTHR42109">
    <property type="entry name" value="UNPLACED GENOMIC SCAFFOLD UM_SCAF_CONTIG_1.265, WHOLE GENOME SHOTGUN SEQUENCE"/>
    <property type="match status" value="1"/>
</dbReference>
<keyword evidence="2" id="KW-0472">Membrane</keyword>
<dbReference type="Proteomes" id="UP000258309">
    <property type="component" value="Unassembled WGS sequence"/>
</dbReference>
<protein>
    <recommendedName>
        <fullName evidence="3">DUF7702 domain-containing protein</fullName>
    </recommendedName>
</protein>
<feature type="transmembrane region" description="Helical" evidence="2">
    <location>
        <begin position="39"/>
        <end position="60"/>
    </location>
</feature>
<evidence type="ECO:0000313" key="5">
    <source>
        <dbReference type="Proteomes" id="UP000258309"/>
    </source>
</evidence>
<keyword evidence="2" id="KW-1133">Transmembrane helix</keyword>
<feature type="transmembrane region" description="Helical" evidence="2">
    <location>
        <begin position="148"/>
        <end position="167"/>
    </location>
</feature>
<feature type="transmembrane region" description="Helical" evidence="2">
    <location>
        <begin position="66"/>
        <end position="90"/>
    </location>
</feature>
<feature type="non-terminal residue" evidence="4">
    <location>
        <position position="299"/>
    </location>
</feature>
<dbReference type="STRING" id="5539.A0A3E2GX30"/>
<evidence type="ECO:0000259" key="3">
    <source>
        <dbReference type="Pfam" id="PF24800"/>
    </source>
</evidence>
<feature type="transmembrane region" description="Helical" evidence="2">
    <location>
        <begin position="6"/>
        <end position="27"/>
    </location>
</feature>
<comment type="caution">
    <text evidence="4">The sequence shown here is derived from an EMBL/GenBank/DDBJ whole genome shotgun (WGS) entry which is preliminary data.</text>
</comment>
<evidence type="ECO:0000256" key="1">
    <source>
        <dbReference type="SAM" id="MobiDB-lite"/>
    </source>
</evidence>
<dbReference type="InterPro" id="IPR056119">
    <property type="entry name" value="DUF7702"/>
</dbReference>
<feature type="domain" description="DUF7702" evidence="3">
    <location>
        <begin position="4"/>
        <end position="241"/>
    </location>
</feature>
<feature type="transmembrane region" description="Helical" evidence="2">
    <location>
        <begin position="179"/>
        <end position="203"/>
    </location>
</feature>
<accession>A0A3E2GX30</accession>
<name>A0A3E2GX30_SCYLI</name>
<reference evidence="4 5" key="1">
    <citation type="submission" date="2018-05" db="EMBL/GenBank/DDBJ databases">
        <title>Draft genome sequence of Scytalidium lignicola DSM 105466, a ubiquitous saprotrophic fungus.</title>
        <authorList>
            <person name="Buettner E."/>
            <person name="Gebauer A.M."/>
            <person name="Hofrichter M."/>
            <person name="Liers C."/>
            <person name="Kellner H."/>
        </authorList>
    </citation>
    <scope>NUCLEOTIDE SEQUENCE [LARGE SCALE GENOMIC DNA]</scope>
    <source>
        <strain evidence="4 5">DSM 105466</strain>
    </source>
</reference>
<dbReference type="Pfam" id="PF24800">
    <property type="entry name" value="DUF7702"/>
    <property type="match status" value="1"/>
</dbReference>
<dbReference type="AlphaFoldDB" id="A0A3E2GX30"/>
<keyword evidence="5" id="KW-1185">Reference proteome</keyword>
<evidence type="ECO:0000256" key="2">
    <source>
        <dbReference type="SAM" id="Phobius"/>
    </source>
</evidence>
<dbReference type="OrthoDB" id="2560628at2759"/>
<organism evidence="4 5">
    <name type="scientific">Scytalidium lignicola</name>
    <name type="common">Hyphomycete</name>
    <dbReference type="NCBI Taxonomy" id="5539"/>
    <lineage>
        <taxon>Eukaryota</taxon>
        <taxon>Fungi</taxon>
        <taxon>Dikarya</taxon>
        <taxon>Ascomycota</taxon>
        <taxon>Pezizomycotina</taxon>
        <taxon>Leotiomycetes</taxon>
        <taxon>Leotiomycetes incertae sedis</taxon>
        <taxon>Scytalidium</taxon>
    </lineage>
</organism>
<evidence type="ECO:0000313" key="4">
    <source>
        <dbReference type="EMBL" id="RFU25705.1"/>
    </source>
</evidence>